<proteinExistence type="predicted"/>
<protein>
    <submittedName>
        <fullName evidence="3">Uncharacterized protein LOC116204137</fullName>
    </submittedName>
</protein>
<dbReference type="Gene3D" id="3.60.10.10">
    <property type="entry name" value="Endonuclease/exonuclease/phosphatase"/>
    <property type="match status" value="1"/>
</dbReference>
<dbReference type="CDD" id="cd01650">
    <property type="entry name" value="RT_nLTR_like"/>
    <property type="match status" value="1"/>
</dbReference>
<dbReference type="OrthoDB" id="1938625at2759"/>
<dbReference type="Pfam" id="PF13966">
    <property type="entry name" value="zf-RVT"/>
    <property type="match status" value="1"/>
</dbReference>
<dbReference type="InterPro" id="IPR043502">
    <property type="entry name" value="DNA/RNA_pol_sf"/>
</dbReference>
<dbReference type="SUPFAM" id="SSF56672">
    <property type="entry name" value="DNA/RNA polymerases"/>
    <property type="match status" value="1"/>
</dbReference>
<dbReference type="GeneID" id="116204137"/>
<sequence>MVYKFAQDNDLGIFVIIETRVKEVNCKKIADGWKGWYMFENYQFAGNGRLWLMVREDLQVQILSKSAQFIHLLLNVPKGVGWIAVTFVYASNDMMERRLLWHDLQVVAGSMSHSWVLLGDFNAVKDIKEVKADGREIAMDQSMRDFADFMNSAELTDHTSIGCYYTWSNKRQEAMLKFGEKESAGPKPFKFFHFWTEHPKYMALVRRVWTEAQEGTPMEVLYKKLRSLKMHLKDFNRTKFGNVHTRINDLQSELAQVQATLLDSDCMPPELIKKEVDLRLEGVQEIKDEAINFYQGLLGKKDDCIGGISTSRLSSILKRKVPHSKHQMLMLPITDEEIKAALFSMGNDKSPRPDGYTAYFFKHAWQIVQKDFTNVVQHFFSSGKLRREVNSTIIALVPKKEKANCMRDFRPISCCNVVYKCISKVLANRLKEVLPDIISLNQTAFVQGRKISDNVLLAHELVRNYHRQGISPRCAIKIDLMKAFDSLSWEFILNSLEALDFPPCFLWWIKGCITSPYFSVAINGTLAGYFPGKRGVRQGDPISPYLFVIAMEVFSLTMDLAAAEGKVGYHPRCKSLRLTHLCFADDLLLFTNASKDSLVAILDVLNAFYHWSGLMLNSEKSEIFTGGISEDFVSDLVTCSGFKRGLLPVRYLGLPLVSGKLSSKNCEALTERIVERIKSWTVHRSVDPSSGKVSSNMQVGARSVGKSFASQKLREVLIKALMFPYIRYKVGSGKTVSFWYDTWLHVGPLIKYCYRGLQCFPSLREHATVSAVLVEGQWHWPRSSDPQATCIRDLATALESSNQDRVLWTPQKSGQFSIANAWQCLRSRGPKVEWGSAIWFDGHFPRSSFISWLSVHNKLATKDRLSKWGIQLASTECEFCSGHSSSFRCISPTVSLDLMHIVCTLLAAADFASGIWILRCADSFLMDWSFNGDQEWYFLPLQYLFILSKV</sequence>
<dbReference type="AlphaFoldDB" id="A0A6P8D685"/>
<name>A0A6P8D685_PUNGR</name>
<dbReference type="PROSITE" id="PS50878">
    <property type="entry name" value="RT_POL"/>
    <property type="match status" value="1"/>
</dbReference>
<dbReference type="Proteomes" id="UP000515151">
    <property type="component" value="Chromosome 4"/>
</dbReference>
<evidence type="ECO:0000313" key="3">
    <source>
        <dbReference type="RefSeq" id="XP_031392075.1"/>
    </source>
</evidence>
<dbReference type="Pfam" id="PF00078">
    <property type="entry name" value="RVT_1"/>
    <property type="match status" value="1"/>
</dbReference>
<feature type="domain" description="Reverse transcriptase" evidence="1">
    <location>
        <begin position="378"/>
        <end position="656"/>
    </location>
</feature>
<dbReference type="InterPro" id="IPR036691">
    <property type="entry name" value="Endo/exonu/phosph_ase_sf"/>
</dbReference>
<dbReference type="RefSeq" id="XP_031392075.1">
    <property type="nucleotide sequence ID" value="XM_031536215.1"/>
</dbReference>
<keyword evidence="2" id="KW-1185">Reference proteome</keyword>
<dbReference type="InterPro" id="IPR000477">
    <property type="entry name" value="RT_dom"/>
</dbReference>
<organism evidence="2 3">
    <name type="scientific">Punica granatum</name>
    <name type="common">Pomegranate</name>
    <dbReference type="NCBI Taxonomy" id="22663"/>
    <lineage>
        <taxon>Eukaryota</taxon>
        <taxon>Viridiplantae</taxon>
        <taxon>Streptophyta</taxon>
        <taxon>Embryophyta</taxon>
        <taxon>Tracheophyta</taxon>
        <taxon>Spermatophyta</taxon>
        <taxon>Magnoliopsida</taxon>
        <taxon>eudicotyledons</taxon>
        <taxon>Gunneridae</taxon>
        <taxon>Pentapetalae</taxon>
        <taxon>rosids</taxon>
        <taxon>malvids</taxon>
        <taxon>Myrtales</taxon>
        <taxon>Lythraceae</taxon>
        <taxon>Punica</taxon>
    </lineage>
</organism>
<evidence type="ECO:0000259" key="1">
    <source>
        <dbReference type="PROSITE" id="PS50878"/>
    </source>
</evidence>
<dbReference type="PANTHER" id="PTHR46890:SF48">
    <property type="entry name" value="RNA-DIRECTED DNA POLYMERASE"/>
    <property type="match status" value="1"/>
</dbReference>
<dbReference type="SUPFAM" id="SSF56219">
    <property type="entry name" value="DNase I-like"/>
    <property type="match status" value="1"/>
</dbReference>
<dbReference type="PANTHER" id="PTHR46890">
    <property type="entry name" value="NON-LTR RETROLELEMENT REVERSE TRANSCRIPTASE-LIKE PROTEIN-RELATED"/>
    <property type="match status" value="1"/>
</dbReference>
<reference evidence="2" key="1">
    <citation type="journal article" date="2020" name="Plant Biotechnol. J.">
        <title>The pomegranate (Punica granatum L.) draft genome dissects genetic divergence between soft- and hard-seeded cultivars.</title>
        <authorList>
            <person name="Luo X."/>
            <person name="Li H."/>
            <person name="Wu Z."/>
            <person name="Yao W."/>
            <person name="Zhao P."/>
            <person name="Cao D."/>
            <person name="Yu H."/>
            <person name="Li K."/>
            <person name="Poudel K."/>
            <person name="Zhao D."/>
            <person name="Zhang F."/>
            <person name="Xia X."/>
            <person name="Chen L."/>
            <person name="Wang Q."/>
            <person name="Jing D."/>
            <person name="Cao S."/>
        </authorList>
    </citation>
    <scope>NUCLEOTIDE SEQUENCE [LARGE SCALE GENOMIC DNA]</scope>
    <source>
        <strain evidence="2">cv. Tunisia</strain>
    </source>
</reference>
<gene>
    <name evidence="3" type="primary">LOC116204137</name>
</gene>
<dbReference type="InterPro" id="IPR026960">
    <property type="entry name" value="RVT-Znf"/>
</dbReference>
<evidence type="ECO:0000313" key="2">
    <source>
        <dbReference type="Proteomes" id="UP000515151"/>
    </source>
</evidence>
<dbReference type="InterPro" id="IPR052343">
    <property type="entry name" value="Retrotransposon-Effector_Assoc"/>
</dbReference>
<accession>A0A6P8D685</accession>
<reference evidence="3" key="2">
    <citation type="submission" date="2025-08" db="UniProtKB">
        <authorList>
            <consortium name="RefSeq"/>
        </authorList>
    </citation>
    <scope>IDENTIFICATION</scope>
    <source>
        <tissue evidence="3">Leaf</tissue>
    </source>
</reference>